<dbReference type="SUPFAM" id="SSF51735">
    <property type="entry name" value="NAD(P)-binding Rossmann-fold domains"/>
    <property type="match status" value="1"/>
</dbReference>
<dbReference type="InterPro" id="IPR051267">
    <property type="entry name" value="STEAP_metalloreductase"/>
</dbReference>
<dbReference type="PANTHER" id="PTHR14239">
    <property type="entry name" value="DUDULIN-RELATED"/>
    <property type="match status" value="1"/>
</dbReference>
<evidence type="ECO:0000259" key="2">
    <source>
        <dbReference type="Pfam" id="PF03807"/>
    </source>
</evidence>
<protein>
    <submittedName>
        <fullName evidence="3">NADP oxidoreductase</fullName>
    </submittedName>
</protein>
<dbReference type="AlphaFoldDB" id="A0A4R4RT39"/>
<gene>
    <name evidence="3" type="ORF">E1212_08975</name>
</gene>
<dbReference type="EMBL" id="SMKL01000015">
    <property type="protein sequence ID" value="TDC52439.1"/>
    <property type="molecule type" value="Genomic_DNA"/>
</dbReference>
<accession>A0A4R4RT39</accession>
<dbReference type="RefSeq" id="WP_131981459.1">
    <property type="nucleotide sequence ID" value="NZ_SMKL01000015.1"/>
</dbReference>
<dbReference type="OrthoDB" id="3194817at2"/>
<dbReference type="Gene3D" id="3.40.50.720">
    <property type="entry name" value="NAD(P)-binding Rossmann-like Domain"/>
    <property type="match status" value="1"/>
</dbReference>
<reference evidence="3 4" key="1">
    <citation type="submission" date="2019-02" db="EMBL/GenBank/DDBJ databases">
        <title>Draft genome sequences of novel Actinobacteria.</title>
        <authorList>
            <person name="Sahin N."/>
            <person name="Ay H."/>
            <person name="Saygin H."/>
        </authorList>
    </citation>
    <scope>NUCLEOTIDE SEQUENCE [LARGE SCALE GENOMIC DNA]</scope>
    <source>
        <strain evidence="3 4">KC603</strain>
    </source>
</reference>
<dbReference type="Pfam" id="PF03807">
    <property type="entry name" value="F420_oxidored"/>
    <property type="match status" value="1"/>
</dbReference>
<evidence type="ECO:0000313" key="3">
    <source>
        <dbReference type="EMBL" id="TDC52439.1"/>
    </source>
</evidence>
<organism evidence="3 4">
    <name type="scientific">Jiangella ureilytica</name>
    <dbReference type="NCBI Taxonomy" id="2530374"/>
    <lineage>
        <taxon>Bacteria</taxon>
        <taxon>Bacillati</taxon>
        <taxon>Actinomycetota</taxon>
        <taxon>Actinomycetes</taxon>
        <taxon>Jiangellales</taxon>
        <taxon>Jiangellaceae</taxon>
        <taxon>Jiangella</taxon>
    </lineage>
</organism>
<name>A0A4R4RT39_9ACTN</name>
<keyword evidence="1" id="KW-0560">Oxidoreductase</keyword>
<proteinExistence type="predicted"/>
<dbReference type="InterPro" id="IPR036291">
    <property type="entry name" value="NAD(P)-bd_dom_sf"/>
</dbReference>
<sequence length="226" mass="23806">MRVAVLGTGMVGQAIAGRFDELGHEVHVGTRDPVATMIRTEPDQLGNPPFPAWHDQHPDVRLATYAEAAAAGELVVNATPGAVSLRVLEAAGAEHLDGKVLIDISNPLVFAPGGPPTMFVKDDDSLGEQIQRAFPGARVVKTLNTVNAALMAHPAMLAGGDHSIFVCGDDADAKALVTEVLTSFGHTDVIDLGDIGSSRGVEMYLPIWLRLMGALGTARFSIKVVR</sequence>
<evidence type="ECO:0000256" key="1">
    <source>
        <dbReference type="ARBA" id="ARBA00023002"/>
    </source>
</evidence>
<comment type="caution">
    <text evidence="3">The sequence shown here is derived from an EMBL/GenBank/DDBJ whole genome shotgun (WGS) entry which is preliminary data.</text>
</comment>
<feature type="domain" description="Pyrroline-5-carboxylate reductase catalytic N-terminal" evidence="2">
    <location>
        <begin position="2"/>
        <end position="107"/>
    </location>
</feature>
<evidence type="ECO:0000313" key="4">
    <source>
        <dbReference type="Proteomes" id="UP000295621"/>
    </source>
</evidence>
<dbReference type="Proteomes" id="UP000295621">
    <property type="component" value="Unassembled WGS sequence"/>
</dbReference>
<dbReference type="InterPro" id="IPR028939">
    <property type="entry name" value="P5C_Rdtase_cat_N"/>
</dbReference>
<dbReference type="GO" id="GO:0016491">
    <property type="term" value="F:oxidoreductase activity"/>
    <property type="evidence" value="ECO:0007669"/>
    <property type="project" value="UniProtKB-KW"/>
</dbReference>
<keyword evidence="4" id="KW-1185">Reference proteome</keyword>